<accession>A0A395SKU4</accession>
<evidence type="ECO:0000313" key="3">
    <source>
        <dbReference type="Proteomes" id="UP000266152"/>
    </source>
</evidence>
<reference evidence="2 3" key="1">
    <citation type="journal article" date="2018" name="PLoS Pathog.">
        <title>Evolution of structural diversity of trichothecenes, a family of toxins produced by plant pathogenic and entomopathogenic fungi.</title>
        <authorList>
            <person name="Proctor R.H."/>
            <person name="McCormick S.P."/>
            <person name="Kim H.S."/>
            <person name="Cardoza R.E."/>
            <person name="Stanley A.M."/>
            <person name="Lindo L."/>
            <person name="Kelly A."/>
            <person name="Brown D.W."/>
            <person name="Lee T."/>
            <person name="Vaughan M.M."/>
            <person name="Alexander N.J."/>
            <person name="Busman M."/>
            <person name="Gutierrez S."/>
        </authorList>
    </citation>
    <scope>NUCLEOTIDE SEQUENCE [LARGE SCALE GENOMIC DNA]</scope>
    <source>
        <strain evidence="2 3">NRRL 3299</strain>
    </source>
</reference>
<evidence type="ECO:0000313" key="2">
    <source>
        <dbReference type="EMBL" id="RGP73016.1"/>
    </source>
</evidence>
<comment type="caution">
    <text evidence="2">The sequence shown here is derived from an EMBL/GenBank/DDBJ whole genome shotgun (WGS) entry which is preliminary data.</text>
</comment>
<gene>
    <name evidence="2" type="ORF">FSPOR_2392</name>
</gene>
<name>A0A395SKU4_FUSSP</name>
<keyword evidence="3" id="KW-1185">Reference proteome</keyword>
<dbReference type="AlphaFoldDB" id="A0A395SKU4"/>
<proteinExistence type="predicted"/>
<feature type="region of interest" description="Disordered" evidence="1">
    <location>
        <begin position="118"/>
        <end position="155"/>
    </location>
</feature>
<dbReference type="EMBL" id="PXOF01000030">
    <property type="protein sequence ID" value="RGP73016.1"/>
    <property type="molecule type" value="Genomic_DNA"/>
</dbReference>
<protein>
    <submittedName>
        <fullName evidence="2">Uncharacterized protein</fullName>
    </submittedName>
</protein>
<sequence length="286" mass="31956">MADHDPNLGTGYHDFVADSDIVTSRAPLTAITSFTQLSPAERYRLSDHMRHWVKVVDREEADAFDLVITEDHRRRFNKKLFDGWTSLLGAREPPSAPAKKRKEDGRLQVSVWSEDLPLSGAAKRKRSDDDDDETPSLKSQKTEGRSGPRKKGQPAFVTINKTIGKGESKLTFEFKDNVGQLATSEFIEWQNSAGVETVKAAALVQHDTHEDTRIRNYNENLLLTSARNYIVETARAGIKDADTVQVQPPPVPALQRPTSTLDLLKQIHNHNAHIISIAESMLGSPR</sequence>
<organism evidence="2 3">
    <name type="scientific">Fusarium sporotrichioides</name>
    <dbReference type="NCBI Taxonomy" id="5514"/>
    <lineage>
        <taxon>Eukaryota</taxon>
        <taxon>Fungi</taxon>
        <taxon>Dikarya</taxon>
        <taxon>Ascomycota</taxon>
        <taxon>Pezizomycotina</taxon>
        <taxon>Sordariomycetes</taxon>
        <taxon>Hypocreomycetidae</taxon>
        <taxon>Hypocreales</taxon>
        <taxon>Nectriaceae</taxon>
        <taxon>Fusarium</taxon>
    </lineage>
</organism>
<dbReference type="Proteomes" id="UP000266152">
    <property type="component" value="Unassembled WGS sequence"/>
</dbReference>
<evidence type="ECO:0000256" key="1">
    <source>
        <dbReference type="SAM" id="MobiDB-lite"/>
    </source>
</evidence>